<dbReference type="EMBL" id="JPWV03000365">
    <property type="protein sequence ID" value="KAG2514653.1"/>
    <property type="molecule type" value="Genomic_DNA"/>
</dbReference>
<accession>A0A3R7JVE8</accession>
<gene>
    <name evidence="4" type="ORF">BBI17_008626</name>
    <name evidence="5" type="ORF">BBO99_00008619</name>
    <name evidence="2" type="ORF">JM16_007811</name>
    <name evidence="3" type="ORF">JM18_007621</name>
</gene>
<dbReference type="EMBL" id="MAYM02000907">
    <property type="protein sequence ID" value="RLN31946.1"/>
    <property type="molecule type" value="Genomic_DNA"/>
</dbReference>
<evidence type="ECO:0000313" key="2">
    <source>
        <dbReference type="EMBL" id="KAG2514653.1"/>
    </source>
</evidence>
<dbReference type="Proteomes" id="UP000792063">
    <property type="component" value="Unassembled WGS sequence"/>
</dbReference>
<evidence type="ECO:0000256" key="1">
    <source>
        <dbReference type="SAM" id="Coils"/>
    </source>
</evidence>
<dbReference type="EMBL" id="JPWU03000353">
    <property type="protein sequence ID" value="KAG2519228.1"/>
    <property type="molecule type" value="Genomic_DNA"/>
</dbReference>
<reference evidence="2" key="3">
    <citation type="submission" date="2020-06" db="EMBL/GenBank/DDBJ databases">
        <authorList>
            <person name="Studholme D.J."/>
        </authorList>
    </citation>
    <scope>NUCLEOTIDE SEQUENCE</scope>
    <source>
        <strain evidence="2">NZFS 2646</strain>
        <strain evidence="3">NZFS 3630</strain>
    </source>
</reference>
<dbReference type="Proteomes" id="UP000785171">
    <property type="component" value="Unassembled WGS sequence"/>
</dbReference>
<reference evidence="2" key="1">
    <citation type="journal article" date="2015" name="Genom Data">
        <title>Genome sequences of six Phytophthora species associated with forests in New Zealand.</title>
        <authorList>
            <person name="Studholme D.J."/>
            <person name="McDougal R.L."/>
            <person name="Sambles C."/>
            <person name="Hansen E."/>
            <person name="Hardy G."/>
            <person name="Grant M."/>
            <person name="Ganley R.J."/>
            <person name="Williams N.M."/>
        </authorList>
    </citation>
    <scope>NUCLEOTIDE SEQUENCE</scope>
    <source>
        <strain evidence="2">NZFS 2646</strain>
        <strain evidence="3">NZFS 3630</strain>
    </source>
</reference>
<dbReference type="Proteomes" id="UP000285883">
    <property type="component" value="Unassembled WGS sequence"/>
</dbReference>
<dbReference type="AlphaFoldDB" id="A0A3R7JVE8"/>
<reference evidence="6 7" key="2">
    <citation type="submission" date="2018-07" db="EMBL/GenBank/DDBJ databases">
        <title>Genome sequencing of oomycete isolates from Chile give support for New Zealand origin for Phytophthora kernoviae and make available the first Nothophytophthora sp. genome.</title>
        <authorList>
            <person name="Studholme D.J."/>
            <person name="Sanfuentes E."/>
            <person name="Panda P."/>
            <person name="Hill R."/>
            <person name="Sambles C."/>
            <person name="Grant M."/>
            <person name="Williams N.M."/>
            <person name="Mcdougal R.L."/>
        </authorList>
    </citation>
    <scope>NUCLEOTIDE SEQUENCE [LARGE SCALE GENOMIC DNA]</scope>
    <source>
        <strain evidence="4">Chile2</strain>
        <strain evidence="5">Chile4</strain>
    </source>
</reference>
<name>A0A3R7JVE8_9STRA</name>
<evidence type="ECO:0000313" key="6">
    <source>
        <dbReference type="Proteomes" id="UP000285624"/>
    </source>
</evidence>
<comment type="caution">
    <text evidence="5">The sequence shown here is derived from an EMBL/GenBank/DDBJ whole genome shotgun (WGS) entry which is preliminary data.</text>
</comment>
<keyword evidence="1" id="KW-0175">Coiled coil</keyword>
<sequence>MERCMDTPGLADRKLKELATAAITEALRQSGRYKNNFMVRLENGRVVVDDLATIEAVMNSIDMEGVPFSVIINTMKKRQYKAMMEKGIEFVKGVTMVNAISHITPHILFIPILSDLGEKDNALTDLPADTEAFIKYQAPSVEINPDNVSQINPENLTELIEELREQLEQLRTDNAALRHRMEELKGKPGFFHDLGKGFSNTVNSVADWFRNLGGGATLLSI</sequence>
<protein>
    <submittedName>
        <fullName evidence="5">Uncharacterized protein</fullName>
    </submittedName>
</protein>
<proteinExistence type="predicted"/>
<keyword evidence="6" id="KW-1185">Reference proteome</keyword>
<dbReference type="EMBL" id="MBDN02000477">
    <property type="protein sequence ID" value="RLN74984.1"/>
    <property type="molecule type" value="Genomic_DNA"/>
</dbReference>
<evidence type="ECO:0000313" key="5">
    <source>
        <dbReference type="EMBL" id="RLN74984.1"/>
    </source>
</evidence>
<evidence type="ECO:0000313" key="3">
    <source>
        <dbReference type="EMBL" id="KAG2519228.1"/>
    </source>
</evidence>
<dbReference type="Proteomes" id="UP000285624">
    <property type="component" value="Unassembled WGS sequence"/>
</dbReference>
<feature type="coiled-coil region" evidence="1">
    <location>
        <begin position="153"/>
        <end position="187"/>
    </location>
</feature>
<evidence type="ECO:0000313" key="4">
    <source>
        <dbReference type="EMBL" id="RLN31946.1"/>
    </source>
</evidence>
<evidence type="ECO:0000313" key="7">
    <source>
        <dbReference type="Proteomes" id="UP000285883"/>
    </source>
</evidence>
<organism evidence="5 6">
    <name type="scientific">Phytophthora kernoviae</name>
    <dbReference type="NCBI Taxonomy" id="325452"/>
    <lineage>
        <taxon>Eukaryota</taxon>
        <taxon>Sar</taxon>
        <taxon>Stramenopiles</taxon>
        <taxon>Oomycota</taxon>
        <taxon>Peronosporomycetes</taxon>
        <taxon>Peronosporales</taxon>
        <taxon>Peronosporaceae</taxon>
        <taxon>Phytophthora</taxon>
    </lineage>
</organism>